<accession>B9THZ2</accession>
<reference evidence="3" key="1">
    <citation type="journal article" date="2010" name="Nat. Biotechnol.">
        <title>Draft genome sequence of the oilseed species Ricinus communis.</title>
        <authorList>
            <person name="Chan A.P."/>
            <person name="Crabtree J."/>
            <person name="Zhao Q."/>
            <person name="Lorenzi H."/>
            <person name="Orvis J."/>
            <person name="Puiu D."/>
            <person name="Melake-Berhan A."/>
            <person name="Jones K.M."/>
            <person name="Redman J."/>
            <person name="Chen G."/>
            <person name="Cahoon E.B."/>
            <person name="Gedil M."/>
            <person name="Stanke M."/>
            <person name="Haas B.J."/>
            <person name="Wortman J.R."/>
            <person name="Fraser-Liggett C.M."/>
            <person name="Ravel J."/>
            <person name="Rabinowicz P.D."/>
        </authorList>
    </citation>
    <scope>NUCLEOTIDE SEQUENCE [LARGE SCALE GENOMIC DNA]</scope>
    <source>
        <strain evidence="3">cv. Hale</strain>
    </source>
</reference>
<sequence length="269" mass="29484">MRSILPSSRYGVKHAFASGERWQARLHLRPEPGERRIVVAPLVPDHVDLQVVDGEGQRTDGQPEQGRVAGRGPRVDGCHHRRLRRHGQQRQHVVRRMHDLRPAFSMAATGRRRDLYLYDLAGGSLHRVGRGEGTYANPAWSPDGTRLYFTSARYVNPVPSGQENDFAMLKSTGINVIAMPADPARIDPASLMARAVAVPVAPANVVQLDARGDRLYYLTQPLALFNGVLPGERSALHASASTFDRCDASSSMQRDPAMAPLSFNALAAA</sequence>
<dbReference type="Proteomes" id="UP000008311">
    <property type="component" value="Unassembled WGS sequence"/>
</dbReference>
<protein>
    <recommendedName>
        <fullName evidence="4">Protein tolB</fullName>
    </recommendedName>
</protein>
<evidence type="ECO:0000313" key="2">
    <source>
        <dbReference type="EMBL" id="EEF24522.1"/>
    </source>
</evidence>
<dbReference type="InterPro" id="IPR015943">
    <property type="entry name" value="WD40/YVTN_repeat-like_dom_sf"/>
</dbReference>
<dbReference type="Gene3D" id="2.130.10.10">
    <property type="entry name" value="YVTN repeat-like/Quinoprotein amine dehydrogenase"/>
    <property type="match status" value="1"/>
</dbReference>
<dbReference type="SUPFAM" id="SSF69304">
    <property type="entry name" value="Tricorn protease N-terminal domain"/>
    <property type="match status" value="1"/>
</dbReference>
<organism evidence="2 3">
    <name type="scientific">Ricinus communis</name>
    <name type="common">Castor bean</name>
    <dbReference type="NCBI Taxonomy" id="3988"/>
    <lineage>
        <taxon>Eukaryota</taxon>
        <taxon>Viridiplantae</taxon>
        <taxon>Streptophyta</taxon>
        <taxon>Embryophyta</taxon>
        <taxon>Tracheophyta</taxon>
        <taxon>Spermatophyta</taxon>
        <taxon>Magnoliopsida</taxon>
        <taxon>eudicotyledons</taxon>
        <taxon>Gunneridae</taxon>
        <taxon>Pentapetalae</taxon>
        <taxon>rosids</taxon>
        <taxon>fabids</taxon>
        <taxon>Malpighiales</taxon>
        <taxon>Euphorbiaceae</taxon>
        <taxon>Acalyphoideae</taxon>
        <taxon>Acalypheae</taxon>
        <taxon>Ricinus</taxon>
    </lineage>
</organism>
<evidence type="ECO:0000313" key="3">
    <source>
        <dbReference type="Proteomes" id="UP000008311"/>
    </source>
</evidence>
<keyword evidence="3" id="KW-1185">Reference proteome</keyword>
<feature type="region of interest" description="Disordered" evidence="1">
    <location>
        <begin position="53"/>
        <end position="73"/>
    </location>
</feature>
<evidence type="ECO:0000256" key="1">
    <source>
        <dbReference type="SAM" id="MobiDB-lite"/>
    </source>
</evidence>
<name>B9THZ2_RICCO</name>
<proteinExistence type="predicted"/>
<dbReference type="EMBL" id="EQ982005">
    <property type="protein sequence ID" value="EEF24522.1"/>
    <property type="molecule type" value="Genomic_DNA"/>
</dbReference>
<dbReference type="InterPro" id="IPR011659">
    <property type="entry name" value="WD40"/>
</dbReference>
<gene>
    <name evidence="2" type="ORF">RCOM_1922670</name>
</gene>
<evidence type="ECO:0008006" key="4">
    <source>
        <dbReference type="Google" id="ProtNLM"/>
    </source>
</evidence>
<dbReference type="AlphaFoldDB" id="B9THZ2"/>
<dbReference type="InParanoid" id="B9THZ2"/>
<dbReference type="Pfam" id="PF07676">
    <property type="entry name" value="PD40"/>
    <property type="match status" value="1"/>
</dbReference>